<protein>
    <submittedName>
        <fullName evidence="1">Uncharacterized protein</fullName>
    </submittedName>
</protein>
<accession>A0A4Y2MBC7</accession>
<organism evidence="1 2">
    <name type="scientific">Araneus ventricosus</name>
    <name type="common">Orbweaver spider</name>
    <name type="synonym">Epeira ventricosa</name>
    <dbReference type="NCBI Taxonomy" id="182803"/>
    <lineage>
        <taxon>Eukaryota</taxon>
        <taxon>Metazoa</taxon>
        <taxon>Ecdysozoa</taxon>
        <taxon>Arthropoda</taxon>
        <taxon>Chelicerata</taxon>
        <taxon>Arachnida</taxon>
        <taxon>Araneae</taxon>
        <taxon>Araneomorphae</taxon>
        <taxon>Entelegynae</taxon>
        <taxon>Araneoidea</taxon>
        <taxon>Araneidae</taxon>
        <taxon>Araneus</taxon>
    </lineage>
</organism>
<comment type="caution">
    <text evidence="1">The sequence shown here is derived from an EMBL/GenBank/DDBJ whole genome shotgun (WGS) entry which is preliminary data.</text>
</comment>
<proteinExistence type="predicted"/>
<reference evidence="1 2" key="1">
    <citation type="journal article" date="2019" name="Sci. Rep.">
        <title>Orb-weaving spider Araneus ventricosus genome elucidates the spidroin gene catalogue.</title>
        <authorList>
            <person name="Kono N."/>
            <person name="Nakamura H."/>
            <person name="Ohtoshi R."/>
            <person name="Moran D.A.P."/>
            <person name="Shinohara A."/>
            <person name="Yoshida Y."/>
            <person name="Fujiwara M."/>
            <person name="Mori M."/>
            <person name="Tomita M."/>
            <person name="Arakawa K."/>
        </authorList>
    </citation>
    <scope>NUCLEOTIDE SEQUENCE [LARGE SCALE GENOMIC DNA]</scope>
</reference>
<evidence type="ECO:0000313" key="1">
    <source>
        <dbReference type="EMBL" id="GBN24401.1"/>
    </source>
</evidence>
<evidence type="ECO:0000313" key="2">
    <source>
        <dbReference type="Proteomes" id="UP000499080"/>
    </source>
</evidence>
<dbReference type="EMBL" id="BGPR01007114">
    <property type="protein sequence ID" value="GBN24401.1"/>
    <property type="molecule type" value="Genomic_DNA"/>
</dbReference>
<sequence length="147" mass="16923">MEYTSGYFLRLLLNSGFLFQLIYNRFTKEEKIGILNNHGVLHKKNISLSLGYRKNKARAWSKQQSIVRQIRLSIRPSKLAIVLLTIAVRLSPGQHGPFWSSENRRVARLSASNVLPYMWAHCTSNLPSRSKNTLVHTNLESESSRLR</sequence>
<name>A0A4Y2MBC7_ARAVE</name>
<dbReference type="AlphaFoldDB" id="A0A4Y2MBC7"/>
<keyword evidence="2" id="KW-1185">Reference proteome</keyword>
<gene>
    <name evidence="1" type="ORF">AVEN_147691_1</name>
</gene>
<dbReference type="Proteomes" id="UP000499080">
    <property type="component" value="Unassembled WGS sequence"/>
</dbReference>